<sequence>MKRYALEGWLLLAYIEWVMKFGAFKEIKQFVCEQEVASREKRDEVDVQNLCHAMDLACVFYFKPVLCLQRSAATTVLLKRHGWNATMVIGAQIVPFLSHAWCEVAGSVVNDKPYMREKYAVLEEF</sequence>
<keyword evidence="3" id="KW-1185">Reference proteome</keyword>
<dbReference type="Proteomes" id="UP001596391">
    <property type="component" value="Unassembled WGS sequence"/>
</dbReference>
<reference evidence="3" key="1">
    <citation type="journal article" date="2019" name="Int. J. Syst. Evol. Microbiol.">
        <title>The Global Catalogue of Microorganisms (GCM) 10K type strain sequencing project: providing services to taxonomists for standard genome sequencing and annotation.</title>
        <authorList>
            <consortium name="The Broad Institute Genomics Platform"/>
            <consortium name="The Broad Institute Genome Sequencing Center for Infectious Disease"/>
            <person name="Wu L."/>
            <person name="Ma J."/>
        </authorList>
    </citation>
    <scope>NUCLEOTIDE SEQUENCE [LARGE SCALE GENOMIC DNA]</scope>
    <source>
        <strain evidence="3">CGMCC 1.16026</strain>
    </source>
</reference>
<evidence type="ECO:0000313" key="2">
    <source>
        <dbReference type="EMBL" id="MFC6647122.1"/>
    </source>
</evidence>
<feature type="domain" description="Microcin J25-processing protein McjB C-terminal" evidence="1">
    <location>
        <begin position="21"/>
        <end position="122"/>
    </location>
</feature>
<protein>
    <submittedName>
        <fullName evidence="2">Lasso peptide biosynthesis B2 protein</fullName>
    </submittedName>
</protein>
<dbReference type="NCBIfam" id="NF033537">
    <property type="entry name" value="lasso_biosyn_B2"/>
    <property type="match status" value="1"/>
</dbReference>
<dbReference type="Pfam" id="PF13471">
    <property type="entry name" value="Transglut_core3"/>
    <property type="match status" value="1"/>
</dbReference>
<dbReference type="InterPro" id="IPR032708">
    <property type="entry name" value="McjB_C"/>
</dbReference>
<accession>A0ABW1ZEI9</accession>
<organism evidence="2 3">
    <name type="scientific">Granulicella cerasi</name>
    <dbReference type="NCBI Taxonomy" id="741063"/>
    <lineage>
        <taxon>Bacteria</taxon>
        <taxon>Pseudomonadati</taxon>
        <taxon>Acidobacteriota</taxon>
        <taxon>Terriglobia</taxon>
        <taxon>Terriglobales</taxon>
        <taxon>Acidobacteriaceae</taxon>
        <taxon>Granulicella</taxon>
    </lineage>
</organism>
<comment type="caution">
    <text evidence="2">The sequence shown here is derived from an EMBL/GenBank/DDBJ whole genome shotgun (WGS) entry which is preliminary data.</text>
</comment>
<gene>
    <name evidence="2" type="ORF">ACFQBQ_16380</name>
</gene>
<name>A0ABW1ZEI9_9BACT</name>
<dbReference type="EMBL" id="JBHSWI010000001">
    <property type="protein sequence ID" value="MFC6647122.1"/>
    <property type="molecule type" value="Genomic_DNA"/>
</dbReference>
<evidence type="ECO:0000313" key="3">
    <source>
        <dbReference type="Proteomes" id="UP001596391"/>
    </source>
</evidence>
<dbReference type="InterPro" id="IPR053521">
    <property type="entry name" value="McjB-like"/>
</dbReference>
<proteinExistence type="predicted"/>
<evidence type="ECO:0000259" key="1">
    <source>
        <dbReference type="Pfam" id="PF13471"/>
    </source>
</evidence>
<dbReference type="RefSeq" id="WP_263370954.1">
    <property type="nucleotide sequence ID" value="NZ_JAGSYD010000002.1"/>
</dbReference>